<dbReference type="Proteomes" id="UP001565243">
    <property type="component" value="Unassembled WGS sequence"/>
</dbReference>
<dbReference type="PROSITE" id="PS51372">
    <property type="entry name" value="PRD_2"/>
    <property type="match status" value="1"/>
</dbReference>
<sequence>MTQPLIGPAAFSSPQRRCHLLLLLYLPGSVTLELLCQLNGVDPSVARQDIAEVTAEIQRYHRLSLLQHATDGYRIDGAELDRRLCLLHWLKRALRLSPDFVRQHFSPALKQQLQTLRIEKALYDDHNLNALVHHCAQGLSRDFTPRDCQFLALFMQHSLGRQAPLSFNEAQQAWLAKRREYQVAQEIVQHWQKRCKAAPEANIACLLALLFSQLHTPTLAGIRHDYEQQLLADIYRLIEQFQALSGHRIGNVQGLCEQLYTHMAQALERSLFGIGIDNSLAEEVLQLYPRLLRTTQAAIVGFEQRYSLRFSEEEMGLIAIIFGAWLMQENVLQEKQVLLLTGKDAALEKELEQQLRELTLLPLNIKYLDVAEYQRSSAPKGIALVITPYATPLPLYSPPLIHAELPLQPHQQDRIRLLLES</sequence>
<dbReference type="SUPFAM" id="SSF63520">
    <property type="entry name" value="PTS-regulatory domain, PRD"/>
    <property type="match status" value="1"/>
</dbReference>
<reference evidence="3 4" key="1">
    <citation type="submission" date="2024-07" db="EMBL/GenBank/DDBJ databases">
        <authorList>
            <person name="Hebao G."/>
        </authorList>
    </citation>
    <scope>NUCLEOTIDE SEQUENCE [LARGE SCALE GENOMIC DNA]</scope>
    <source>
        <strain evidence="3 4">ACCC 02193</strain>
    </source>
</reference>
<dbReference type="RefSeq" id="WP_369895813.1">
    <property type="nucleotide sequence ID" value="NZ_JBGFFX010000007.1"/>
</dbReference>
<keyword evidence="1" id="KW-0677">Repeat</keyword>
<evidence type="ECO:0000313" key="4">
    <source>
        <dbReference type="Proteomes" id="UP001565243"/>
    </source>
</evidence>
<dbReference type="NCBIfam" id="NF008597">
    <property type="entry name" value="PRK11564.1"/>
    <property type="match status" value="1"/>
</dbReference>
<gene>
    <name evidence="3" type="primary">csiE</name>
    <name evidence="3" type="ORF">AB6T85_13420</name>
</gene>
<evidence type="ECO:0000313" key="3">
    <source>
        <dbReference type="EMBL" id="MEY8771401.1"/>
    </source>
</evidence>
<accession>A0ABV4E912</accession>
<name>A0ABV4E912_9GAMM</name>
<dbReference type="InterPro" id="IPR036634">
    <property type="entry name" value="PRD_sf"/>
</dbReference>
<dbReference type="Gene3D" id="1.10.1790.10">
    <property type="entry name" value="PRD domain"/>
    <property type="match status" value="1"/>
</dbReference>
<proteinExistence type="predicted"/>
<dbReference type="InterPro" id="IPR050661">
    <property type="entry name" value="BglG_antiterminators"/>
</dbReference>
<dbReference type="Pfam" id="PF00874">
    <property type="entry name" value="PRD"/>
    <property type="match status" value="1"/>
</dbReference>
<dbReference type="EMBL" id="JBGFFX010000007">
    <property type="protein sequence ID" value="MEY8771401.1"/>
    <property type="molecule type" value="Genomic_DNA"/>
</dbReference>
<dbReference type="PANTHER" id="PTHR30185">
    <property type="entry name" value="CRYPTIC BETA-GLUCOSIDE BGL OPERON ANTITERMINATOR"/>
    <property type="match status" value="1"/>
</dbReference>
<comment type="caution">
    <text evidence="3">The sequence shown here is derived from an EMBL/GenBank/DDBJ whole genome shotgun (WGS) entry which is preliminary data.</text>
</comment>
<protein>
    <submittedName>
        <fullName evidence="3">Stationary phase inducible protein CsiE</fullName>
    </submittedName>
</protein>
<organism evidence="3 4">
    <name type="scientific">Erwinia aeris</name>
    <dbReference type="NCBI Taxonomy" id="3239803"/>
    <lineage>
        <taxon>Bacteria</taxon>
        <taxon>Pseudomonadati</taxon>
        <taxon>Pseudomonadota</taxon>
        <taxon>Gammaproteobacteria</taxon>
        <taxon>Enterobacterales</taxon>
        <taxon>Erwiniaceae</taxon>
        <taxon>Erwinia</taxon>
    </lineage>
</organism>
<feature type="domain" description="PRD" evidence="2">
    <location>
        <begin position="225"/>
        <end position="332"/>
    </location>
</feature>
<keyword evidence="4" id="KW-1185">Reference proteome</keyword>
<evidence type="ECO:0000256" key="1">
    <source>
        <dbReference type="ARBA" id="ARBA00022737"/>
    </source>
</evidence>
<dbReference type="PANTHER" id="PTHR30185:SF14">
    <property type="entry name" value="STATIONARY PHASE-INDUCIBLE PROTEIN CSIE-RELATED"/>
    <property type="match status" value="1"/>
</dbReference>
<dbReference type="InterPro" id="IPR011608">
    <property type="entry name" value="PRD"/>
</dbReference>
<evidence type="ECO:0000259" key="2">
    <source>
        <dbReference type="PROSITE" id="PS51372"/>
    </source>
</evidence>